<evidence type="ECO:0008006" key="2">
    <source>
        <dbReference type="Google" id="ProtNLM"/>
    </source>
</evidence>
<protein>
    <recommendedName>
        <fullName evidence="2">Glycosyltransferase subfamily 4-like N-terminal domain-containing protein</fullName>
    </recommendedName>
</protein>
<dbReference type="EMBL" id="BARV01024939">
    <property type="protein sequence ID" value="GAI38851.1"/>
    <property type="molecule type" value="Genomic_DNA"/>
</dbReference>
<accession>X1P8S5</accession>
<evidence type="ECO:0000313" key="1">
    <source>
        <dbReference type="EMBL" id="GAI38851.1"/>
    </source>
</evidence>
<dbReference type="Gene3D" id="3.40.50.2000">
    <property type="entry name" value="Glycogen Phosphorylase B"/>
    <property type="match status" value="1"/>
</dbReference>
<name>X1P8S5_9ZZZZ</name>
<dbReference type="SUPFAM" id="SSF53756">
    <property type="entry name" value="UDP-Glycosyltransferase/glycogen phosphorylase"/>
    <property type="match status" value="1"/>
</dbReference>
<sequence length="98" mass="11520">MKLAFLAPEFLPPLGGVGIYSVNLIKELSKHQDFDIHVFTPARGDNYDKESVLAYFGHRVQLHNISVARDDFVYNFAFQRQVFRQLPKYHQQYKYNLV</sequence>
<comment type="caution">
    <text evidence="1">The sequence shown here is derived from an EMBL/GenBank/DDBJ whole genome shotgun (WGS) entry which is preliminary data.</text>
</comment>
<feature type="non-terminal residue" evidence="1">
    <location>
        <position position="98"/>
    </location>
</feature>
<proteinExistence type="predicted"/>
<reference evidence="1" key="1">
    <citation type="journal article" date="2014" name="Front. Microbiol.">
        <title>High frequency of phylogenetically diverse reductive dehalogenase-homologous genes in deep subseafloor sedimentary metagenomes.</title>
        <authorList>
            <person name="Kawai M."/>
            <person name="Futagami T."/>
            <person name="Toyoda A."/>
            <person name="Takaki Y."/>
            <person name="Nishi S."/>
            <person name="Hori S."/>
            <person name="Arai W."/>
            <person name="Tsubouchi T."/>
            <person name="Morono Y."/>
            <person name="Uchiyama I."/>
            <person name="Ito T."/>
            <person name="Fujiyama A."/>
            <person name="Inagaki F."/>
            <person name="Takami H."/>
        </authorList>
    </citation>
    <scope>NUCLEOTIDE SEQUENCE</scope>
    <source>
        <strain evidence="1">Expedition CK06-06</strain>
    </source>
</reference>
<organism evidence="1">
    <name type="scientific">marine sediment metagenome</name>
    <dbReference type="NCBI Taxonomy" id="412755"/>
    <lineage>
        <taxon>unclassified sequences</taxon>
        <taxon>metagenomes</taxon>
        <taxon>ecological metagenomes</taxon>
    </lineage>
</organism>
<gene>
    <name evidence="1" type="ORF">S06H3_40607</name>
</gene>
<dbReference type="AlphaFoldDB" id="X1P8S5"/>